<dbReference type="Proteomes" id="UP001596132">
    <property type="component" value="Unassembled WGS sequence"/>
</dbReference>
<comment type="caution">
    <text evidence="2">The sequence shown here is derived from an EMBL/GenBank/DDBJ whole genome shotgun (WGS) entry which is preliminary data.</text>
</comment>
<evidence type="ECO:0000313" key="2">
    <source>
        <dbReference type="EMBL" id="MFC5705554.1"/>
    </source>
</evidence>
<sequence>MALFQSEHAKLMALDSEILTLREQRKTLLAQIPAAKARREELRQGRINQLMGGVVSLEAAREYRELTELLEDAKEAAALSERQEKRLAMPLYQTQLAANSAQSMVAGGYESYLDHKVMPSILKPLKGHLTELATLTRAKASLMGMEGARKWAHNELAHALKEAMNGERVALDGDNLAAREALATSTRPQAADLLELCNSPGKRQCLQRELEEK</sequence>
<name>A0ABW0YDA9_9GAMM</name>
<keyword evidence="1" id="KW-0175">Coiled coil</keyword>
<dbReference type="RefSeq" id="WP_378051462.1">
    <property type="nucleotide sequence ID" value="NZ_JBHSPP010000006.1"/>
</dbReference>
<feature type="coiled-coil region" evidence="1">
    <location>
        <begin position="56"/>
        <end position="86"/>
    </location>
</feature>
<accession>A0ABW0YDA9</accession>
<proteinExistence type="predicted"/>
<protein>
    <submittedName>
        <fullName evidence="2">Uncharacterized protein</fullName>
    </submittedName>
</protein>
<evidence type="ECO:0000256" key="1">
    <source>
        <dbReference type="SAM" id="Coils"/>
    </source>
</evidence>
<reference evidence="3" key="1">
    <citation type="journal article" date="2019" name="Int. J. Syst. Evol. Microbiol.">
        <title>The Global Catalogue of Microorganisms (GCM) 10K type strain sequencing project: providing services to taxonomists for standard genome sequencing and annotation.</title>
        <authorList>
            <consortium name="The Broad Institute Genomics Platform"/>
            <consortium name="The Broad Institute Genome Sequencing Center for Infectious Disease"/>
            <person name="Wu L."/>
            <person name="Ma J."/>
        </authorList>
    </citation>
    <scope>NUCLEOTIDE SEQUENCE [LARGE SCALE GENOMIC DNA]</scope>
    <source>
        <strain evidence="3">KCTC 15012</strain>
    </source>
</reference>
<gene>
    <name evidence="2" type="ORF">ACFPVW_05620</name>
</gene>
<dbReference type="EMBL" id="JBHSPP010000006">
    <property type="protein sequence ID" value="MFC5705554.1"/>
    <property type="molecule type" value="Genomic_DNA"/>
</dbReference>
<keyword evidence="3" id="KW-1185">Reference proteome</keyword>
<evidence type="ECO:0000313" key="3">
    <source>
        <dbReference type="Proteomes" id="UP001596132"/>
    </source>
</evidence>
<organism evidence="2 3">
    <name type="scientific">Aeromonas eucrenophila</name>
    <dbReference type="NCBI Taxonomy" id="649"/>
    <lineage>
        <taxon>Bacteria</taxon>
        <taxon>Pseudomonadati</taxon>
        <taxon>Pseudomonadota</taxon>
        <taxon>Gammaproteobacteria</taxon>
        <taxon>Aeromonadales</taxon>
        <taxon>Aeromonadaceae</taxon>
        <taxon>Aeromonas</taxon>
    </lineage>
</organism>